<dbReference type="EMBL" id="MLJW01008228">
    <property type="protein sequence ID" value="OIQ64313.1"/>
    <property type="molecule type" value="Genomic_DNA"/>
</dbReference>
<protein>
    <submittedName>
        <fullName evidence="2">OmpA family protein</fullName>
    </submittedName>
</protein>
<reference evidence="2" key="1">
    <citation type="submission" date="2016-10" db="EMBL/GenBank/DDBJ databases">
        <title>Sequence of Gallionella enrichment culture.</title>
        <authorList>
            <person name="Poehlein A."/>
            <person name="Muehling M."/>
            <person name="Daniel R."/>
        </authorList>
    </citation>
    <scope>NUCLEOTIDE SEQUENCE</scope>
</reference>
<evidence type="ECO:0000259" key="1">
    <source>
        <dbReference type="PROSITE" id="PS51123"/>
    </source>
</evidence>
<comment type="caution">
    <text evidence="2">The sequence shown here is derived from an EMBL/GenBank/DDBJ whole genome shotgun (WGS) entry which is preliminary data.</text>
</comment>
<gene>
    <name evidence="2" type="ORF">GALL_541360</name>
</gene>
<dbReference type="Gene3D" id="3.30.1330.60">
    <property type="entry name" value="OmpA-like domain"/>
    <property type="match status" value="1"/>
</dbReference>
<dbReference type="InterPro" id="IPR006665">
    <property type="entry name" value="OmpA-like"/>
</dbReference>
<feature type="domain" description="OmpA-like" evidence="1">
    <location>
        <begin position="31"/>
        <end position="169"/>
    </location>
</feature>
<accession>A0A1J5NYG9</accession>
<evidence type="ECO:0000313" key="2">
    <source>
        <dbReference type="EMBL" id="OIQ64313.1"/>
    </source>
</evidence>
<dbReference type="PROSITE" id="PS51123">
    <property type="entry name" value="OMPA_2"/>
    <property type="match status" value="1"/>
</dbReference>
<name>A0A1J5NYG9_9ZZZZ</name>
<proteinExistence type="predicted"/>
<dbReference type="AlphaFoldDB" id="A0A1J5NYG9"/>
<dbReference type="InterPro" id="IPR036737">
    <property type="entry name" value="OmpA-like_sf"/>
</dbReference>
<organism evidence="2">
    <name type="scientific">mine drainage metagenome</name>
    <dbReference type="NCBI Taxonomy" id="410659"/>
    <lineage>
        <taxon>unclassified sequences</taxon>
        <taxon>metagenomes</taxon>
        <taxon>ecological metagenomes</taxon>
    </lineage>
</organism>
<sequence length="182" mass="21109">MAYSDIRAQIYEDLFQTFKDDLPNWHAVLTRDLSIKFEEPSVQFDTGLSIIKPDFMKILNSFFPRYAKVLSASKFKDEIEEVRIEGHTSSLWKGLNPEMAYYENMRLSQDRTRAVLQYVFGLSDAREQLAWLVPRMTANGLSSSRRIIVGGREDYVASQRVEFRVRTKADDRLEEILGAISK</sequence>
<dbReference type="SUPFAM" id="SSF103088">
    <property type="entry name" value="OmpA-like"/>
    <property type="match status" value="1"/>
</dbReference>